<dbReference type="InterPro" id="IPR001412">
    <property type="entry name" value="aa-tRNA-synth_I_CS"/>
</dbReference>
<dbReference type="InterPro" id="IPR025709">
    <property type="entry name" value="Leu_tRNA-synth_edit"/>
</dbReference>
<evidence type="ECO:0000256" key="4">
    <source>
        <dbReference type="ARBA" id="ARBA00022598"/>
    </source>
</evidence>
<dbReference type="GO" id="GO:0032543">
    <property type="term" value="P:mitochondrial translation"/>
    <property type="evidence" value="ECO:0007669"/>
    <property type="project" value="TreeGrafter"/>
</dbReference>
<dbReference type="Pfam" id="PF00133">
    <property type="entry name" value="tRNA-synt_1"/>
    <property type="match status" value="3"/>
</dbReference>
<dbReference type="Pfam" id="PF13603">
    <property type="entry name" value="tRNA-synt_1_2"/>
    <property type="match status" value="1"/>
</dbReference>
<feature type="domain" description="Aminoacyl-tRNA synthetase class Ia" evidence="12">
    <location>
        <begin position="393"/>
        <end position="550"/>
    </location>
</feature>
<evidence type="ECO:0000256" key="6">
    <source>
        <dbReference type="ARBA" id="ARBA00022840"/>
    </source>
</evidence>
<dbReference type="InterPro" id="IPR002302">
    <property type="entry name" value="Leu-tRNA-ligase"/>
</dbReference>
<dbReference type="GO" id="GO:0002161">
    <property type="term" value="F:aminoacyl-tRNA deacylase activity"/>
    <property type="evidence" value="ECO:0007669"/>
    <property type="project" value="InterPro"/>
</dbReference>
<dbReference type="SUPFAM" id="SSF47323">
    <property type="entry name" value="Anticodon-binding domain of a subclass of class I aminoacyl-tRNA synthetases"/>
    <property type="match status" value="1"/>
</dbReference>
<keyword evidence="7 11" id="KW-0648">Protein biosynthesis</keyword>
<evidence type="ECO:0000256" key="11">
    <source>
        <dbReference type="RuleBase" id="RU363035"/>
    </source>
</evidence>
<dbReference type="Pfam" id="PF08264">
    <property type="entry name" value="Anticodon_1"/>
    <property type="match status" value="1"/>
</dbReference>
<keyword evidence="16" id="KW-1185">Reference proteome</keyword>
<comment type="similarity">
    <text evidence="2 11">Belongs to the class-I aminoacyl-tRNA synthetase family.</text>
</comment>
<dbReference type="GO" id="GO:0005524">
    <property type="term" value="F:ATP binding"/>
    <property type="evidence" value="ECO:0007669"/>
    <property type="project" value="UniProtKB-KW"/>
</dbReference>
<keyword evidence="5 11" id="KW-0547">Nucleotide-binding</keyword>
<dbReference type="InterPro" id="IPR013155">
    <property type="entry name" value="M/V/L/I-tRNA-synth_anticd-bd"/>
</dbReference>
<accession>A0AAD7RK42</accession>
<dbReference type="FunFam" id="3.40.50.620:FF:000003">
    <property type="entry name" value="Leucine--tRNA ligase"/>
    <property type="match status" value="1"/>
</dbReference>
<protein>
    <recommendedName>
        <fullName evidence="3">leucine--tRNA ligase</fullName>
        <ecNumber evidence="3">6.1.1.4</ecNumber>
    </recommendedName>
    <alternativeName>
        <fullName evidence="9">Leucyl-tRNA synthetase</fullName>
    </alternativeName>
</protein>
<evidence type="ECO:0000259" key="13">
    <source>
        <dbReference type="Pfam" id="PF08264"/>
    </source>
</evidence>
<dbReference type="SUPFAM" id="SSF52374">
    <property type="entry name" value="Nucleotidylyl transferase"/>
    <property type="match status" value="1"/>
</dbReference>
<feature type="domain" description="Aminoacyl-tRNA synthetase class Ia" evidence="12">
    <location>
        <begin position="587"/>
        <end position="626"/>
    </location>
</feature>
<dbReference type="InterPro" id="IPR009008">
    <property type="entry name" value="Val/Leu/Ile-tRNA-synth_edit"/>
</dbReference>
<name>A0AAD7RK42_9TELE</name>
<dbReference type="InterPro" id="IPR002300">
    <property type="entry name" value="aa-tRNA-synth_Ia"/>
</dbReference>
<comment type="catalytic activity">
    <reaction evidence="10">
        <text>tRNA(Leu) + L-leucine + ATP = L-leucyl-tRNA(Leu) + AMP + diphosphate</text>
        <dbReference type="Rhea" id="RHEA:11688"/>
        <dbReference type="Rhea" id="RHEA-COMP:9613"/>
        <dbReference type="Rhea" id="RHEA-COMP:9622"/>
        <dbReference type="ChEBI" id="CHEBI:30616"/>
        <dbReference type="ChEBI" id="CHEBI:33019"/>
        <dbReference type="ChEBI" id="CHEBI:57427"/>
        <dbReference type="ChEBI" id="CHEBI:78442"/>
        <dbReference type="ChEBI" id="CHEBI:78494"/>
        <dbReference type="ChEBI" id="CHEBI:456215"/>
        <dbReference type="EC" id="6.1.1.4"/>
    </reaction>
</comment>
<dbReference type="PANTHER" id="PTHR43740">
    <property type="entry name" value="LEUCYL-TRNA SYNTHETASE"/>
    <property type="match status" value="1"/>
</dbReference>
<keyword evidence="6 11" id="KW-0067">ATP-binding</keyword>
<dbReference type="GO" id="GO:0004823">
    <property type="term" value="F:leucine-tRNA ligase activity"/>
    <property type="evidence" value="ECO:0007669"/>
    <property type="project" value="UniProtKB-EC"/>
</dbReference>
<evidence type="ECO:0000259" key="14">
    <source>
        <dbReference type="Pfam" id="PF13603"/>
    </source>
</evidence>
<feature type="domain" description="Leucyl-tRNA synthetase editing" evidence="14">
    <location>
        <begin position="220"/>
        <end position="379"/>
    </location>
</feature>
<dbReference type="PANTHER" id="PTHR43740:SF2">
    <property type="entry name" value="LEUCINE--TRNA LIGASE, MITOCHONDRIAL"/>
    <property type="match status" value="1"/>
</dbReference>
<dbReference type="PRINTS" id="PR00985">
    <property type="entry name" value="TRNASYNTHLEU"/>
</dbReference>
<evidence type="ECO:0000256" key="7">
    <source>
        <dbReference type="ARBA" id="ARBA00022917"/>
    </source>
</evidence>
<evidence type="ECO:0000256" key="2">
    <source>
        <dbReference type="ARBA" id="ARBA00005594"/>
    </source>
</evidence>
<evidence type="ECO:0000256" key="1">
    <source>
        <dbReference type="ARBA" id="ARBA00004305"/>
    </source>
</evidence>
<evidence type="ECO:0000313" key="15">
    <source>
        <dbReference type="EMBL" id="KAJ8385684.1"/>
    </source>
</evidence>
<dbReference type="PROSITE" id="PS00178">
    <property type="entry name" value="AA_TRNA_LIGASE_I"/>
    <property type="match status" value="1"/>
</dbReference>
<dbReference type="EC" id="6.1.1.4" evidence="3"/>
<reference evidence="15" key="1">
    <citation type="journal article" date="2023" name="Science">
        <title>Genome structures resolve the early diversification of teleost fishes.</title>
        <authorList>
            <person name="Parey E."/>
            <person name="Louis A."/>
            <person name="Montfort J."/>
            <person name="Bouchez O."/>
            <person name="Roques C."/>
            <person name="Iampietro C."/>
            <person name="Lluch J."/>
            <person name="Castinel A."/>
            <person name="Donnadieu C."/>
            <person name="Desvignes T."/>
            <person name="Floi Bucao C."/>
            <person name="Jouanno E."/>
            <person name="Wen M."/>
            <person name="Mejri S."/>
            <person name="Dirks R."/>
            <person name="Jansen H."/>
            <person name="Henkel C."/>
            <person name="Chen W.J."/>
            <person name="Zahm M."/>
            <person name="Cabau C."/>
            <person name="Klopp C."/>
            <person name="Thompson A.W."/>
            <person name="Robinson-Rechavi M."/>
            <person name="Braasch I."/>
            <person name="Lecointre G."/>
            <person name="Bobe J."/>
            <person name="Postlethwait J.H."/>
            <person name="Berthelot C."/>
            <person name="Roest Crollius H."/>
            <person name="Guiguen Y."/>
        </authorList>
    </citation>
    <scope>NUCLEOTIDE SEQUENCE</scope>
    <source>
        <strain evidence="15">NC1722</strain>
    </source>
</reference>
<dbReference type="SUPFAM" id="SSF50677">
    <property type="entry name" value="ValRS/IleRS/LeuRS editing domain"/>
    <property type="match status" value="1"/>
</dbReference>
<keyword evidence="8 11" id="KW-0030">Aminoacyl-tRNA synthetase</keyword>
<dbReference type="Gene3D" id="3.40.50.620">
    <property type="entry name" value="HUPs"/>
    <property type="match status" value="2"/>
</dbReference>
<evidence type="ECO:0000256" key="3">
    <source>
        <dbReference type="ARBA" id="ARBA00013164"/>
    </source>
</evidence>
<evidence type="ECO:0000259" key="12">
    <source>
        <dbReference type="Pfam" id="PF00133"/>
    </source>
</evidence>
<dbReference type="NCBIfam" id="TIGR00396">
    <property type="entry name" value="leuS_bact"/>
    <property type="match status" value="1"/>
</dbReference>
<dbReference type="InterPro" id="IPR014729">
    <property type="entry name" value="Rossmann-like_a/b/a_fold"/>
</dbReference>
<feature type="domain" description="Methionyl/Valyl/Leucyl/Isoleucyl-tRNA synthetase anticodon-binding" evidence="13">
    <location>
        <begin position="654"/>
        <end position="776"/>
    </location>
</feature>
<dbReference type="EMBL" id="JAINUG010000244">
    <property type="protein sequence ID" value="KAJ8385684.1"/>
    <property type="molecule type" value="Genomic_DNA"/>
</dbReference>
<gene>
    <name evidence="15" type="ORF">AAFF_G00183970</name>
</gene>
<dbReference type="FunFam" id="3.40.50.620:FF:000100">
    <property type="entry name" value="probable leucine--tRNA ligase, mitochondrial"/>
    <property type="match status" value="1"/>
</dbReference>
<organism evidence="15 16">
    <name type="scientific">Aldrovandia affinis</name>
    <dbReference type="NCBI Taxonomy" id="143900"/>
    <lineage>
        <taxon>Eukaryota</taxon>
        <taxon>Metazoa</taxon>
        <taxon>Chordata</taxon>
        <taxon>Craniata</taxon>
        <taxon>Vertebrata</taxon>
        <taxon>Euteleostomi</taxon>
        <taxon>Actinopterygii</taxon>
        <taxon>Neopterygii</taxon>
        <taxon>Teleostei</taxon>
        <taxon>Notacanthiformes</taxon>
        <taxon>Halosauridae</taxon>
        <taxon>Aldrovandia</taxon>
    </lineage>
</organism>
<dbReference type="GO" id="GO:0006429">
    <property type="term" value="P:leucyl-tRNA aminoacylation"/>
    <property type="evidence" value="ECO:0007669"/>
    <property type="project" value="InterPro"/>
</dbReference>
<comment type="caution">
    <text evidence="15">The sequence shown here is derived from an EMBL/GenBank/DDBJ whole genome shotgun (WGS) entry which is preliminary data.</text>
</comment>
<evidence type="ECO:0000313" key="16">
    <source>
        <dbReference type="Proteomes" id="UP001221898"/>
    </source>
</evidence>
<evidence type="ECO:0000256" key="9">
    <source>
        <dbReference type="ARBA" id="ARBA00030520"/>
    </source>
</evidence>
<keyword evidence="4 11" id="KW-0436">Ligase</keyword>
<comment type="subcellular location">
    <subcellularLocation>
        <location evidence="1">Mitochondrion matrix</location>
    </subcellularLocation>
</comment>
<dbReference type="InterPro" id="IPR009080">
    <property type="entry name" value="tRNAsynth_Ia_anticodon-bd"/>
</dbReference>
<proteinExistence type="inferred from homology"/>
<sequence>MILRTQTLPPITLRSVGAPAALGTGKDSRRKKVYVLSMFPYPSGRLHMGHVRVYTICDAIAHFHRMRGHQVLNPMGWDAFGLPAENAAIERGLDPEEWTKSNIQLMREQLDSLGLCFNWDREVTTCQPDYYKWTQYLFVKLFEAGLAYQKEAQVNWDPVDQTVLADEQVDESGRSWRSGALVEQKLLKQWFIRTTNYAKPLLDSLADLPEWYGVKGMQANWIGDCTGCYFNFLLKVNGVETGETLAGYTSTPEAVFGGAFLSILPSHRLLHGASPAQPHLQEALRSGKDCLTSVTALSVLTQQEIPVLIANRHDFQGHLDTVIGIPDSSVEDASVAMSLGLSWDSVLETQPDGTQTLINSAEFSGLSRQEAFDSITQKARERNAGGHLTSSKLRDWLISRQRYWGTPIPIVHCASCGPVAVPEQDLPVTLPKPPPRPRRGASPLQGAEEWTHCTCPRCQGPARRETDTMDTFVDSAWYYLRYTDPHNKHRPFDRARADRWMPVDVYIGGKEHAVMHLYYARFLCHFCHAHNLLSHREPFRKLLVQGLVKGQTFRTESGQYLRREDVDFSGAEPVQVGGGARVQVSWEKMSKSKRNGLDPQEVLQQYGIDTLRLYILYAAPEQDVLWDIKTDALPGVLRWQARFPRERAAARQVWENKNYTVTQVTEHFTEDFLLNAAISRLMGLTNTLSNASSRLVEHSVEFEEALAALCVMTAPLAPHLASELWAGVSQVRSGPQEGDVLQQRWPSVDPQYLETPDTVELTVRINNQVCGKVMVPQQVSRDAAVVRELVLQSALGRELLAQRTIRKSILSPRTALINFLLED</sequence>
<dbReference type="AlphaFoldDB" id="A0AAD7RK42"/>
<evidence type="ECO:0000256" key="10">
    <source>
        <dbReference type="ARBA" id="ARBA00047469"/>
    </source>
</evidence>
<dbReference type="Proteomes" id="UP001221898">
    <property type="component" value="Unassembled WGS sequence"/>
</dbReference>
<evidence type="ECO:0000256" key="8">
    <source>
        <dbReference type="ARBA" id="ARBA00023146"/>
    </source>
</evidence>
<dbReference type="Gene3D" id="1.10.730.10">
    <property type="entry name" value="Isoleucyl-tRNA Synthetase, Domain 1"/>
    <property type="match status" value="1"/>
</dbReference>
<dbReference type="CDD" id="cd00812">
    <property type="entry name" value="LeuRS_core"/>
    <property type="match status" value="1"/>
</dbReference>
<evidence type="ECO:0000256" key="5">
    <source>
        <dbReference type="ARBA" id="ARBA00022741"/>
    </source>
</evidence>
<feature type="domain" description="Aminoacyl-tRNA synthetase class Ia" evidence="12">
    <location>
        <begin position="31"/>
        <end position="207"/>
    </location>
</feature>
<dbReference type="GO" id="GO:0005759">
    <property type="term" value="C:mitochondrial matrix"/>
    <property type="evidence" value="ECO:0007669"/>
    <property type="project" value="UniProtKB-SubCell"/>
</dbReference>